<dbReference type="InterPro" id="IPR033454">
    <property type="entry name" value="RecG_wedge"/>
</dbReference>
<organism evidence="4">
    <name type="scientific">hydrothermal vent metagenome</name>
    <dbReference type="NCBI Taxonomy" id="652676"/>
    <lineage>
        <taxon>unclassified sequences</taxon>
        <taxon>metagenomes</taxon>
        <taxon>ecological metagenomes</taxon>
    </lineage>
</organism>
<keyword evidence="2 4" id="KW-0347">Helicase</keyword>
<evidence type="ECO:0000259" key="3">
    <source>
        <dbReference type="Pfam" id="PF17191"/>
    </source>
</evidence>
<reference evidence="4" key="1">
    <citation type="submission" date="2018-06" db="EMBL/GenBank/DDBJ databases">
        <authorList>
            <person name="Zhirakovskaya E."/>
        </authorList>
    </citation>
    <scope>NUCLEOTIDE SEQUENCE</scope>
</reference>
<dbReference type="GO" id="GO:0016787">
    <property type="term" value="F:hydrolase activity"/>
    <property type="evidence" value="ECO:0007669"/>
    <property type="project" value="UniProtKB-KW"/>
</dbReference>
<dbReference type="GO" id="GO:0003678">
    <property type="term" value="F:DNA helicase activity"/>
    <property type="evidence" value="ECO:0007669"/>
    <property type="project" value="UniProtKB-EC"/>
</dbReference>
<sequence>MPLYKLNTSISYLKGVGPNRADLLKTELGIHTFEDLLHFFPNRYIDRTQFFKINQLQQNSSEIQLIGKITNIKTVKQKRGSRLVATFRDETGFMELVWFRGIKWIKDSLKTNTPYVIFGKVNYFKGVFSMPHPEMELLETYKKSLRTAMQPIYSSTEKLTNKGVSNRLVSKMIQHLFEELGLKFKETLSKSIIDKLGLISKSEALFNIHFPKNQSLLTKAQQRLKFEELFFIQLQLIRKKIVRKAKIKGFNFE</sequence>
<proteinExistence type="predicted"/>
<accession>A0A3B0UEM2</accession>
<gene>
    <name evidence="4" type="ORF">MNBD_BACTEROID04-529</name>
</gene>
<keyword evidence="2 4" id="KW-0067">ATP-binding</keyword>
<dbReference type="SUPFAM" id="SSF50249">
    <property type="entry name" value="Nucleic acid-binding proteins"/>
    <property type="match status" value="1"/>
</dbReference>
<dbReference type="EC" id="3.6.4.12" evidence="4"/>
<evidence type="ECO:0000256" key="1">
    <source>
        <dbReference type="ARBA" id="ARBA00022801"/>
    </source>
</evidence>
<dbReference type="PANTHER" id="PTHR47964">
    <property type="entry name" value="ATP-DEPENDENT DNA HELICASE HOMOLOG RECG, CHLOROPLASTIC"/>
    <property type="match status" value="1"/>
</dbReference>
<dbReference type="InterPro" id="IPR047112">
    <property type="entry name" value="RecG/Mfd"/>
</dbReference>
<dbReference type="CDD" id="cd04488">
    <property type="entry name" value="RecG_wedge_OBF"/>
    <property type="match status" value="1"/>
</dbReference>
<evidence type="ECO:0000256" key="2">
    <source>
        <dbReference type="ARBA" id="ARBA00022806"/>
    </source>
</evidence>
<name>A0A3B0UEM2_9ZZZZ</name>
<dbReference type="EMBL" id="UOER01000213">
    <property type="protein sequence ID" value="VAW23737.1"/>
    <property type="molecule type" value="Genomic_DNA"/>
</dbReference>
<dbReference type="GO" id="GO:0006281">
    <property type="term" value="P:DNA repair"/>
    <property type="evidence" value="ECO:0007669"/>
    <property type="project" value="InterPro"/>
</dbReference>
<dbReference type="Gene3D" id="2.40.50.140">
    <property type="entry name" value="Nucleic acid-binding proteins"/>
    <property type="match status" value="1"/>
</dbReference>
<dbReference type="InterPro" id="IPR012340">
    <property type="entry name" value="NA-bd_OB-fold"/>
</dbReference>
<keyword evidence="1 4" id="KW-0378">Hydrolase</keyword>
<feature type="domain" description="RecG wedge" evidence="3">
    <location>
        <begin position="10"/>
        <end position="173"/>
    </location>
</feature>
<keyword evidence="2 4" id="KW-0547">Nucleotide-binding</keyword>
<dbReference type="Pfam" id="PF17191">
    <property type="entry name" value="RecG_wedge"/>
    <property type="match status" value="1"/>
</dbReference>
<feature type="non-terminal residue" evidence="4">
    <location>
        <position position="253"/>
    </location>
</feature>
<protein>
    <submittedName>
        <fullName evidence="4">ATP-dependent DNA helicase RecG</fullName>
        <ecNumber evidence="4">3.6.4.12</ecNumber>
    </submittedName>
</protein>
<dbReference type="AlphaFoldDB" id="A0A3B0UEM2"/>
<dbReference type="PANTHER" id="PTHR47964:SF1">
    <property type="entry name" value="ATP-DEPENDENT DNA HELICASE HOMOLOG RECG, CHLOROPLASTIC"/>
    <property type="match status" value="1"/>
</dbReference>
<evidence type="ECO:0000313" key="4">
    <source>
        <dbReference type="EMBL" id="VAW23737.1"/>
    </source>
</evidence>